<dbReference type="PANTHER" id="PTHR11136:SF0">
    <property type="entry name" value="DIHYDROFOLATE SYNTHETASE-RELATED"/>
    <property type="match status" value="1"/>
</dbReference>
<dbReference type="AlphaFoldDB" id="A0A2K8NAK4"/>
<dbReference type="EMBL" id="CP024955">
    <property type="protein sequence ID" value="ATY86145.1"/>
    <property type="molecule type" value="Genomic_DNA"/>
</dbReference>
<evidence type="ECO:0000259" key="8">
    <source>
        <dbReference type="Pfam" id="PF08245"/>
    </source>
</evidence>
<evidence type="ECO:0000256" key="4">
    <source>
        <dbReference type="ARBA" id="ARBA00022741"/>
    </source>
</evidence>
<dbReference type="Pfam" id="PF08245">
    <property type="entry name" value="Mur_ligase_M"/>
    <property type="match status" value="1"/>
</dbReference>
<organism evidence="9 10">
    <name type="scientific">Kyrpidia spormannii</name>
    <dbReference type="NCBI Taxonomy" id="2055160"/>
    <lineage>
        <taxon>Bacteria</taxon>
        <taxon>Bacillati</taxon>
        <taxon>Bacillota</taxon>
        <taxon>Bacilli</taxon>
        <taxon>Bacillales</taxon>
        <taxon>Alicyclobacillaceae</taxon>
        <taxon>Kyrpidia</taxon>
    </lineage>
</organism>
<dbReference type="SUPFAM" id="SSF53623">
    <property type="entry name" value="MurD-like peptide ligases, catalytic domain"/>
    <property type="match status" value="1"/>
</dbReference>
<keyword evidence="3" id="KW-0479">Metal-binding</keyword>
<dbReference type="PANTHER" id="PTHR11136">
    <property type="entry name" value="FOLYLPOLYGLUTAMATE SYNTHASE-RELATED"/>
    <property type="match status" value="1"/>
</dbReference>
<dbReference type="InterPro" id="IPR001645">
    <property type="entry name" value="Folylpolyglutamate_synth"/>
</dbReference>
<name>A0A2K8NAK4_9BACL</name>
<feature type="compositionally biased region" description="Polar residues" evidence="7">
    <location>
        <begin position="565"/>
        <end position="574"/>
    </location>
</feature>
<evidence type="ECO:0000256" key="1">
    <source>
        <dbReference type="ARBA" id="ARBA00008276"/>
    </source>
</evidence>
<dbReference type="GO" id="GO:0046872">
    <property type="term" value="F:metal ion binding"/>
    <property type="evidence" value="ECO:0007669"/>
    <property type="project" value="UniProtKB-KW"/>
</dbReference>
<feature type="domain" description="Mur ligase central" evidence="8">
    <location>
        <begin position="87"/>
        <end position="317"/>
    </location>
</feature>
<dbReference type="GO" id="GO:0005737">
    <property type="term" value="C:cytoplasm"/>
    <property type="evidence" value="ECO:0007669"/>
    <property type="project" value="TreeGrafter"/>
</dbReference>
<dbReference type="InterPro" id="IPR036615">
    <property type="entry name" value="Mur_ligase_C_dom_sf"/>
</dbReference>
<gene>
    <name evidence="9" type="ORF">CVV65_15425</name>
</gene>
<dbReference type="GO" id="GO:0004326">
    <property type="term" value="F:tetrahydrofolylpolyglutamate synthase activity"/>
    <property type="evidence" value="ECO:0007669"/>
    <property type="project" value="InterPro"/>
</dbReference>
<keyword evidence="2" id="KW-0436">Ligase</keyword>
<protein>
    <recommendedName>
        <fullName evidence="8">Mur ligase central domain-containing protein</fullName>
    </recommendedName>
</protein>
<keyword evidence="10" id="KW-1185">Reference proteome</keyword>
<dbReference type="NCBIfam" id="TIGR01499">
    <property type="entry name" value="folC"/>
    <property type="match status" value="1"/>
</dbReference>
<dbReference type="Gene3D" id="3.40.1190.10">
    <property type="entry name" value="Mur-like, catalytic domain"/>
    <property type="match status" value="1"/>
</dbReference>
<evidence type="ECO:0000256" key="6">
    <source>
        <dbReference type="ARBA" id="ARBA00022842"/>
    </source>
</evidence>
<dbReference type="GO" id="GO:0005524">
    <property type="term" value="F:ATP binding"/>
    <property type="evidence" value="ECO:0007669"/>
    <property type="project" value="UniProtKB-KW"/>
</dbReference>
<keyword evidence="4" id="KW-0547">Nucleotide-binding</keyword>
<dbReference type="InterPro" id="IPR036565">
    <property type="entry name" value="Mur-like_cat_sf"/>
</dbReference>
<evidence type="ECO:0000313" key="10">
    <source>
        <dbReference type="Proteomes" id="UP000231932"/>
    </source>
</evidence>
<feature type="region of interest" description="Disordered" evidence="7">
    <location>
        <begin position="40"/>
        <end position="63"/>
    </location>
</feature>
<dbReference type="OrthoDB" id="9809356at2"/>
<evidence type="ECO:0000256" key="5">
    <source>
        <dbReference type="ARBA" id="ARBA00022840"/>
    </source>
</evidence>
<dbReference type="KEGG" id="kyr:CVV65_15425"/>
<evidence type="ECO:0000256" key="3">
    <source>
        <dbReference type="ARBA" id="ARBA00022723"/>
    </source>
</evidence>
<dbReference type="GO" id="GO:0008841">
    <property type="term" value="F:dihydrofolate synthase activity"/>
    <property type="evidence" value="ECO:0007669"/>
    <property type="project" value="TreeGrafter"/>
</dbReference>
<dbReference type="SUPFAM" id="SSF53244">
    <property type="entry name" value="MurD-like peptide ligases, peptide-binding domain"/>
    <property type="match status" value="1"/>
</dbReference>
<sequence length="586" mass="62739">MKRQFGQKAAERRKRRVFDRFWDAIDAVYRSYNRASWARAGFPGDNSRAPAPGRWTGPDAERRRPDLTRRLLDRLGGPDRGTPSVVVAGSKGKGSTARMIAGILQAHGFRVGLFTGPHLLHPMERISINGVPLPEEDFVHWMDEIDPLVQEVVQGIRPDEYIAPVGIYLAVALCAFRKAGTDIDVLECGRGARFDDVAQVRARWAAVTPVMEEHLKELGPTLADVAWHKAGAIRSGMMAAFAGRQDPEVAALLRGEAKARGVPLRILGQDFFVEEVHLTSKGLWAALTTPGGRRVETTLQAVGAFQADNAALAAAVAEGILQDQSRRGRRGALWSEVLAAEGLRKVVHPGRCQILSRNPMILVDGAVTAASAAQIRKLIERWGSRVITIAAVPSDKDYPGVYRELAPVSDGLVLTRAGNGYFTYPREGAAVARNWYARVETAQDLGEAWRVAERWLTQSGKWPARAGVGRLAGGAGEAGSAGEAGVAGQAGAAGELGVARHAGEPRVGTRAPTAVGPHSLEIEPPVEWVLSGEKGHEGERGILLVGAQPFVAEVLSFLTGRSQHGSMINDSYANDSPGGGGPGDAR</sequence>
<dbReference type="Proteomes" id="UP000231932">
    <property type="component" value="Chromosome"/>
</dbReference>
<keyword evidence="6" id="KW-0460">Magnesium</keyword>
<evidence type="ECO:0000256" key="2">
    <source>
        <dbReference type="ARBA" id="ARBA00022598"/>
    </source>
</evidence>
<dbReference type="Gene3D" id="3.90.190.20">
    <property type="entry name" value="Mur ligase, C-terminal domain"/>
    <property type="match status" value="1"/>
</dbReference>
<feature type="compositionally biased region" description="Gly residues" evidence="7">
    <location>
        <begin position="577"/>
        <end position="586"/>
    </location>
</feature>
<dbReference type="InterPro" id="IPR013221">
    <property type="entry name" value="Mur_ligase_cen"/>
</dbReference>
<accession>A0A2K8NAK4</accession>
<feature type="region of interest" description="Disordered" evidence="7">
    <location>
        <begin position="565"/>
        <end position="586"/>
    </location>
</feature>
<comment type="similarity">
    <text evidence="1">Belongs to the folylpolyglutamate synthase family.</text>
</comment>
<proteinExistence type="inferred from homology"/>
<evidence type="ECO:0000256" key="7">
    <source>
        <dbReference type="SAM" id="MobiDB-lite"/>
    </source>
</evidence>
<reference evidence="10" key="1">
    <citation type="submission" date="2017-11" db="EMBL/GenBank/DDBJ databases">
        <title>Complete Genome Sequence of Kyrpidia sp. Strain EA-1, a thermophilic, hydrogen-oxidizing Bacterium, isolated from the Azores.</title>
        <authorList>
            <person name="Reiner J.E."/>
            <person name="Lapp C.J."/>
            <person name="Bunk B."/>
            <person name="Gescher J."/>
        </authorList>
    </citation>
    <scope>NUCLEOTIDE SEQUENCE [LARGE SCALE GENOMIC DNA]</scope>
    <source>
        <strain evidence="10">EA-1</strain>
    </source>
</reference>
<keyword evidence="5" id="KW-0067">ATP-binding</keyword>
<evidence type="ECO:0000313" key="9">
    <source>
        <dbReference type="EMBL" id="ATY86145.1"/>
    </source>
</evidence>